<dbReference type="PROSITE" id="PS50088">
    <property type="entry name" value="ANK_REPEAT"/>
    <property type="match status" value="1"/>
</dbReference>
<sequence>MADARRKILCACENGDVPSLETLFQELNIGPDHPPCDIQQDENDPLPSVQLMYSYACLGQQLEALRFLCAKFPDVGFYSGPLTVAIDSGNAELLRFLCTQRPGTEIGEIGEDSNILALGYAASKGHNELVKVLLEAGADPNEPPPYKLPGSWTLDAALIGNLPKSTFELFYDAGYNGCENIWAPRFAVEKGRPDVLEVMFRRGRRLPFADFPPEEELIEVANEMKDPEMAAFIRRLYAKYFPREKGLISKIMGKFRFSR</sequence>
<evidence type="ECO:0000313" key="2">
    <source>
        <dbReference type="EMBL" id="PVI03778.1"/>
    </source>
</evidence>
<feature type="repeat" description="ANK" evidence="1">
    <location>
        <begin position="113"/>
        <end position="145"/>
    </location>
</feature>
<dbReference type="EMBL" id="KZ805327">
    <property type="protein sequence ID" value="PVI03778.1"/>
    <property type="molecule type" value="Genomic_DNA"/>
</dbReference>
<dbReference type="SUPFAM" id="SSF48403">
    <property type="entry name" value="Ankyrin repeat"/>
    <property type="match status" value="1"/>
</dbReference>
<dbReference type="OrthoDB" id="426293at2759"/>
<keyword evidence="3" id="KW-1185">Reference proteome</keyword>
<dbReference type="InterPro" id="IPR002110">
    <property type="entry name" value="Ankyrin_rpt"/>
</dbReference>
<keyword evidence="1" id="KW-0040">ANK repeat</keyword>
<evidence type="ECO:0000313" key="3">
    <source>
        <dbReference type="Proteomes" id="UP000244855"/>
    </source>
</evidence>
<reference evidence="2 3" key="1">
    <citation type="journal article" date="2018" name="Sci. Rep.">
        <title>Comparative genomics provides insights into the lifestyle and reveals functional heterogeneity of dark septate endophytic fungi.</title>
        <authorList>
            <person name="Knapp D.G."/>
            <person name="Nemeth J.B."/>
            <person name="Barry K."/>
            <person name="Hainaut M."/>
            <person name="Henrissat B."/>
            <person name="Johnson J."/>
            <person name="Kuo A."/>
            <person name="Lim J.H.P."/>
            <person name="Lipzen A."/>
            <person name="Nolan M."/>
            <person name="Ohm R.A."/>
            <person name="Tamas L."/>
            <person name="Grigoriev I.V."/>
            <person name="Spatafora J.W."/>
            <person name="Nagy L.G."/>
            <person name="Kovacs G.M."/>
        </authorList>
    </citation>
    <scope>NUCLEOTIDE SEQUENCE [LARGE SCALE GENOMIC DNA]</scope>
    <source>
        <strain evidence="2 3">DSE2036</strain>
    </source>
</reference>
<dbReference type="InterPro" id="IPR036770">
    <property type="entry name" value="Ankyrin_rpt-contain_sf"/>
</dbReference>
<gene>
    <name evidence="2" type="ORF">DM02DRAFT_217770</name>
</gene>
<dbReference type="PROSITE" id="PS50297">
    <property type="entry name" value="ANK_REP_REGION"/>
    <property type="match status" value="1"/>
</dbReference>
<proteinExistence type="predicted"/>
<dbReference type="Proteomes" id="UP000244855">
    <property type="component" value="Unassembled WGS sequence"/>
</dbReference>
<dbReference type="SMART" id="SM00248">
    <property type="entry name" value="ANK"/>
    <property type="match status" value="2"/>
</dbReference>
<organism evidence="2 3">
    <name type="scientific">Periconia macrospinosa</name>
    <dbReference type="NCBI Taxonomy" id="97972"/>
    <lineage>
        <taxon>Eukaryota</taxon>
        <taxon>Fungi</taxon>
        <taxon>Dikarya</taxon>
        <taxon>Ascomycota</taxon>
        <taxon>Pezizomycotina</taxon>
        <taxon>Dothideomycetes</taxon>
        <taxon>Pleosporomycetidae</taxon>
        <taxon>Pleosporales</taxon>
        <taxon>Massarineae</taxon>
        <taxon>Periconiaceae</taxon>
        <taxon>Periconia</taxon>
    </lineage>
</organism>
<protein>
    <submittedName>
        <fullName evidence="2">Uncharacterized protein</fullName>
    </submittedName>
</protein>
<name>A0A2V1DZN7_9PLEO</name>
<accession>A0A2V1DZN7</accession>
<dbReference type="Gene3D" id="1.25.40.20">
    <property type="entry name" value="Ankyrin repeat-containing domain"/>
    <property type="match status" value="1"/>
</dbReference>
<dbReference type="AlphaFoldDB" id="A0A2V1DZN7"/>
<evidence type="ECO:0000256" key="1">
    <source>
        <dbReference type="PROSITE-ProRule" id="PRU00023"/>
    </source>
</evidence>
<dbReference type="Pfam" id="PF12796">
    <property type="entry name" value="Ank_2"/>
    <property type="match status" value="1"/>
</dbReference>